<evidence type="ECO:0000256" key="1">
    <source>
        <dbReference type="SAM" id="MobiDB-lite"/>
    </source>
</evidence>
<gene>
    <name evidence="2" type="ORF">CRG98_033422</name>
</gene>
<dbReference type="AlphaFoldDB" id="A0A2I0IQ78"/>
<dbReference type="Proteomes" id="UP000233551">
    <property type="component" value="Unassembled WGS sequence"/>
</dbReference>
<name>A0A2I0IQ78_PUNGR</name>
<dbReference type="EMBL" id="PGOL01002669">
    <property type="protein sequence ID" value="PKI46164.1"/>
    <property type="molecule type" value="Genomic_DNA"/>
</dbReference>
<sequence>MLPADTDPAGDVDLGDKVADGGFPDPRLWKSLSGFSKLRFQKFRLGFSKSRMEEPQLATPSPDRRRRGVLPGGPTTPISRIPVVEKEGGGSKSNICSDGRTTERNGIRLAGEMTGMTSSERLQDKERLQILREVPESEMIEKEGGDSKSNIGFNGRMAEQNGVRSVGEMT</sequence>
<keyword evidence="3" id="KW-1185">Reference proteome</keyword>
<evidence type="ECO:0000313" key="3">
    <source>
        <dbReference type="Proteomes" id="UP000233551"/>
    </source>
</evidence>
<evidence type="ECO:0000313" key="2">
    <source>
        <dbReference type="EMBL" id="PKI46164.1"/>
    </source>
</evidence>
<feature type="region of interest" description="Disordered" evidence="1">
    <location>
        <begin position="1"/>
        <end position="23"/>
    </location>
</feature>
<feature type="compositionally biased region" description="Basic and acidic residues" evidence="1">
    <location>
        <begin position="133"/>
        <end position="146"/>
    </location>
</feature>
<accession>A0A2I0IQ78</accession>
<feature type="region of interest" description="Disordered" evidence="1">
    <location>
        <begin position="49"/>
        <end position="104"/>
    </location>
</feature>
<proteinExistence type="predicted"/>
<protein>
    <submittedName>
        <fullName evidence="2">Uncharacterized protein</fullName>
    </submittedName>
</protein>
<reference evidence="2 3" key="1">
    <citation type="submission" date="2017-11" db="EMBL/GenBank/DDBJ databases">
        <title>De-novo sequencing of pomegranate (Punica granatum L.) genome.</title>
        <authorList>
            <person name="Akparov Z."/>
            <person name="Amiraslanov A."/>
            <person name="Hajiyeva S."/>
            <person name="Abbasov M."/>
            <person name="Kaur K."/>
            <person name="Hamwieh A."/>
            <person name="Solovyev V."/>
            <person name="Salamov A."/>
            <person name="Braich B."/>
            <person name="Kosarev P."/>
            <person name="Mahmoud A."/>
            <person name="Hajiyev E."/>
            <person name="Babayeva S."/>
            <person name="Izzatullayeva V."/>
            <person name="Mammadov A."/>
            <person name="Mammadov A."/>
            <person name="Sharifova S."/>
            <person name="Ojaghi J."/>
            <person name="Eynullazada K."/>
            <person name="Bayramov B."/>
            <person name="Abdulazimova A."/>
            <person name="Shahmuradov I."/>
        </authorList>
    </citation>
    <scope>NUCLEOTIDE SEQUENCE [LARGE SCALE GENOMIC DNA]</scope>
    <source>
        <strain evidence="3">cv. AG2017</strain>
        <tissue evidence="2">Leaf</tissue>
    </source>
</reference>
<comment type="caution">
    <text evidence="2">The sequence shown here is derived from an EMBL/GenBank/DDBJ whole genome shotgun (WGS) entry which is preliminary data.</text>
</comment>
<feature type="region of interest" description="Disordered" evidence="1">
    <location>
        <begin position="133"/>
        <end position="170"/>
    </location>
</feature>
<organism evidence="2 3">
    <name type="scientific">Punica granatum</name>
    <name type="common">Pomegranate</name>
    <dbReference type="NCBI Taxonomy" id="22663"/>
    <lineage>
        <taxon>Eukaryota</taxon>
        <taxon>Viridiplantae</taxon>
        <taxon>Streptophyta</taxon>
        <taxon>Embryophyta</taxon>
        <taxon>Tracheophyta</taxon>
        <taxon>Spermatophyta</taxon>
        <taxon>Magnoliopsida</taxon>
        <taxon>eudicotyledons</taxon>
        <taxon>Gunneridae</taxon>
        <taxon>Pentapetalae</taxon>
        <taxon>rosids</taxon>
        <taxon>malvids</taxon>
        <taxon>Myrtales</taxon>
        <taxon>Lythraceae</taxon>
        <taxon>Punica</taxon>
    </lineage>
</organism>